<dbReference type="EMBL" id="VYKI01000026">
    <property type="protein sequence ID" value="KAA8995019.1"/>
    <property type="molecule type" value="Genomic_DNA"/>
</dbReference>
<name>A0ABQ6SXI3_9GAMM</name>
<comment type="caution">
    <text evidence="1">The sequence shown here is derived from an EMBL/GenBank/DDBJ whole genome shotgun (WGS) entry which is preliminary data.</text>
</comment>
<reference evidence="1 2" key="1">
    <citation type="journal article" date="2020" name="Antonie Van Leeuwenhoek">
        <title>Stenotrophomonas cyclobalanopsidis sp. nov., isolated from the leaf spot disease of Cyclobalanopsis patelliformis.</title>
        <authorList>
            <person name="Bian D.R."/>
            <person name="Xue H."/>
            <person name="Piao C.G."/>
            <person name="Li Y."/>
        </authorList>
    </citation>
    <scope>NUCLEOTIDE SEQUENCE [LARGE SCALE GENOMIC DNA]</scope>
    <source>
        <strain evidence="1 2">TPQG1-4</strain>
    </source>
</reference>
<evidence type="ECO:0000313" key="2">
    <source>
        <dbReference type="Proteomes" id="UP000326367"/>
    </source>
</evidence>
<evidence type="ECO:0008006" key="3">
    <source>
        <dbReference type="Google" id="ProtNLM"/>
    </source>
</evidence>
<proteinExistence type="predicted"/>
<keyword evidence="2" id="KW-1185">Reference proteome</keyword>
<gene>
    <name evidence="1" type="ORF">FJU31_15875</name>
</gene>
<dbReference type="Proteomes" id="UP000326367">
    <property type="component" value="Unassembled WGS sequence"/>
</dbReference>
<organism evidence="1 2">
    <name type="scientific">Stenotrophomonas cyclobalanopsidis</name>
    <dbReference type="NCBI Taxonomy" id="2771362"/>
    <lineage>
        <taxon>Bacteria</taxon>
        <taxon>Pseudomonadati</taxon>
        <taxon>Pseudomonadota</taxon>
        <taxon>Gammaproteobacteria</taxon>
        <taxon>Lysobacterales</taxon>
        <taxon>Lysobacteraceae</taxon>
        <taxon>Stenotrophomonas</taxon>
    </lineage>
</organism>
<dbReference type="RefSeq" id="WP_150455591.1">
    <property type="nucleotide sequence ID" value="NZ_VYKI01000026.1"/>
</dbReference>
<sequence>MNTPIRSFQVAAAGLDLLHHTRLKLACSLLLSERIDVTVRPWDGTPSDLLVVHVEHPDSRGVLADAHAAGTVTLRVSRRATQALDGLLPHGATVRDINQQLRHLLASIPATPVHETRSDVTVMPLLLQLADAAGPAQLHLLQRGAMWLLLDTHTRSIALPAQATLAEVCAQLDATSWSAQVMDPADFQHQYAYRLPQRQSLEALYFALAQHRPELLPAAPASLQLRHWPDLAAGEVPSAWLPAIARLHAGPCSLDTLAQHCHLPRATMASLFSAASACGLASSPESVLPTVSQSALSAGRAVPGDTPFLLRLARRFGLALSRGQAA</sequence>
<accession>A0ABQ6SXI3</accession>
<protein>
    <recommendedName>
        <fullName evidence="3">MarR family transcriptional regulator</fullName>
    </recommendedName>
</protein>
<evidence type="ECO:0000313" key="1">
    <source>
        <dbReference type="EMBL" id="KAA8995019.1"/>
    </source>
</evidence>